<feature type="compositionally biased region" description="Low complexity" evidence="2">
    <location>
        <begin position="42"/>
        <end position="62"/>
    </location>
</feature>
<protein>
    <submittedName>
        <fullName evidence="4">TolC family protein</fullName>
    </submittedName>
</protein>
<feature type="region of interest" description="Disordered" evidence="2">
    <location>
        <begin position="42"/>
        <end position="98"/>
    </location>
</feature>
<dbReference type="Pfam" id="PF02321">
    <property type="entry name" value="OEP"/>
    <property type="match status" value="2"/>
</dbReference>
<dbReference type="SUPFAM" id="SSF56954">
    <property type="entry name" value="Outer membrane efflux proteins (OEP)"/>
    <property type="match status" value="1"/>
</dbReference>
<dbReference type="InterPro" id="IPR003423">
    <property type="entry name" value="OMP_efflux"/>
</dbReference>
<dbReference type="RefSeq" id="WP_122907894.1">
    <property type="nucleotide sequence ID" value="NZ_CBCSBE010000004.1"/>
</dbReference>
<keyword evidence="5" id="KW-1185">Reference proteome</keyword>
<dbReference type="InterPro" id="IPR010131">
    <property type="entry name" value="MdtP/NodT-like"/>
</dbReference>
<accession>A0A3M8CJ60</accession>
<keyword evidence="3" id="KW-0732">Signal</keyword>
<comment type="similarity">
    <text evidence="1">Belongs to the outer membrane factor (OMF) (TC 1.B.17) family.</text>
</comment>
<feature type="signal peptide" evidence="3">
    <location>
        <begin position="1"/>
        <end position="32"/>
    </location>
</feature>
<gene>
    <name evidence="4" type="ORF">EDM52_04750</name>
</gene>
<dbReference type="PANTHER" id="PTHR30203:SF30">
    <property type="entry name" value="OUTER MEMBRANE PROTEIN-RELATED"/>
    <property type="match status" value="1"/>
</dbReference>
<dbReference type="OrthoDB" id="2475361at2"/>
<dbReference type="EMBL" id="RHHR01000009">
    <property type="protein sequence ID" value="RNB75734.1"/>
    <property type="molecule type" value="Genomic_DNA"/>
</dbReference>
<dbReference type="GO" id="GO:0015562">
    <property type="term" value="F:efflux transmembrane transporter activity"/>
    <property type="evidence" value="ECO:0007669"/>
    <property type="project" value="InterPro"/>
</dbReference>
<comment type="caution">
    <text evidence="4">The sequence shown here is derived from an EMBL/GenBank/DDBJ whole genome shotgun (WGS) entry which is preliminary data.</text>
</comment>
<feature type="compositionally biased region" description="Basic and acidic residues" evidence="2">
    <location>
        <begin position="63"/>
        <end position="72"/>
    </location>
</feature>
<dbReference type="PANTHER" id="PTHR30203">
    <property type="entry name" value="OUTER MEMBRANE CATION EFFLUX PROTEIN"/>
    <property type="match status" value="1"/>
</dbReference>
<name>A0A3M8CJ60_9BACL</name>
<evidence type="ECO:0000313" key="4">
    <source>
        <dbReference type="EMBL" id="RNB75734.1"/>
    </source>
</evidence>
<proteinExistence type="inferred from homology"/>
<dbReference type="AlphaFoldDB" id="A0A3M8CJ60"/>
<reference evidence="4 5" key="1">
    <citation type="submission" date="2018-10" db="EMBL/GenBank/DDBJ databases">
        <title>Phylogenomics of Brevibacillus.</title>
        <authorList>
            <person name="Dunlap C."/>
        </authorList>
    </citation>
    <scope>NUCLEOTIDE SEQUENCE [LARGE SCALE GENOMIC DNA]</scope>
    <source>
        <strain evidence="4 5">JCM 12215</strain>
    </source>
</reference>
<feature type="chain" id="PRO_5038544834" evidence="3">
    <location>
        <begin position="33"/>
        <end position="433"/>
    </location>
</feature>
<evidence type="ECO:0000256" key="1">
    <source>
        <dbReference type="ARBA" id="ARBA00007613"/>
    </source>
</evidence>
<sequence>MNFPYSSKKWQKISMAAVLTTVLGVGSLTAYANNADDAKAAQTEVEASAETAAPTEAAPEQATEAKADEPKAEATVTETKTPAATEQKTTTPSAEATTGIEQLTLEKAIQQALETNATLENTRLSVKNADLNSMLSYKSPAEMPSEVIWSLDAAKAKYVTNATIDMNRLLNSLQLKATESKIKLGAQQAYYDLIYAQNDLNLKKQSLTRAQTQLKVAKAAFEVGTKAKTDVLQAEMGLAGAQAALTTAENNLEIERMELNDFLGVDLDKKWNIVVANKQAAPITKTLQQAQAEALEKRVEMTKVKEELKLAELNVNLVEEYSVMATYQGRIAKNNVETSKVAIEQQERAISKEVAQAYYNLNAARQAIDFQKKAKDSAAESYRLTNLRFENGLATTLEVIQAEEELSDRENQYQRAILTYNLAVVNFDTALGN</sequence>
<feature type="compositionally biased region" description="Polar residues" evidence="2">
    <location>
        <begin position="76"/>
        <end position="98"/>
    </location>
</feature>
<dbReference type="Gene3D" id="1.20.1600.10">
    <property type="entry name" value="Outer membrane efflux proteins (OEP)"/>
    <property type="match status" value="2"/>
</dbReference>
<evidence type="ECO:0000313" key="5">
    <source>
        <dbReference type="Proteomes" id="UP000282028"/>
    </source>
</evidence>
<organism evidence="4 5">
    <name type="scientific">Brevibacillus invocatus</name>
    <dbReference type="NCBI Taxonomy" id="173959"/>
    <lineage>
        <taxon>Bacteria</taxon>
        <taxon>Bacillati</taxon>
        <taxon>Bacillota</taxon>
        <taxon>Bacilli</taxon>
        <taxon>Bacillales</taxon>
        <taxon>Paenibacillaceae</taxon>
        <taxon>Brevibacillus</taxon>
    </lineage>
</organism>
<evidence type="ECO:0000256" key="2">
    <source>
        <dbReference type="SAM" id="MobiDB-lite"/>
    </source>
</evidence>
<evidence type="ECO:0000256" key="3">
    <source>
        <dbReference type="SAM" id="SignalP"/>
    </source>
</evidence>
<dbReference type="Proteomes" id="UP000282028">
    <property type="component" value="Unassembled WGS sequence"/>
</dbReference>